<evidence type="ECO:0000256" key="1">
    <source>
        <dbReference type="ARBA" id="ARBA00004123"/>
    </source>
</evidence>
<evidence type="ECO:0000256" key="3">
    <source>
        <dbReference type="ARBA" id="ARBA00009050"/>
    </source>
</evidence>
<dbReference type="InterPro" id="IPR046347">
    <property type="entry name" value="bZIP_sf"/>
</dbReference>
<evidence type="ECO:0000256" key="11">
    <source>
        <dbReference type="SAM" id="MobiDB-lite"/>
    </source>
</evidence>
<dbReference type="KEGG" id="pmrn:116940026"/>
<evidence type="ECO:0000256" key="4">
    <source>
        <dbReference type="ARBA" id="ARBA00023015"/>
    </source>
</evidence>
<sequence length="602" mass="63396">MELMDAGGTDRMLWEPSIADFGDDADFMGSVHLSENLEEFSQDLFNTLFEDPLLVDKSILMEVDLTPAQPHIQAEHSYSTPQSPLAPLKLDDFDQDLEDGVWALGMEHARAATFKPEPLLPSDSIEFDAPAAAATAATALPDFTAASAGTQMLATPAPLPQAGPFNQNCKNVAGSGNNNNNNGGGGGGGAMAAQHTSGGGSAAPGTSAGCGAGHGNGNRIGSPVPTNVTQTKPCPPKVLPKIKIEPNDVEQFLSASAAALDRVHLPPTPPSSHGSDSEGSLSPRSLPPSSPVRGGQPGLKAPARGPSSALSNTTLLTAPHKLQGAAGPLMLTEEEKRTLITEGYPVPTKLPLTKAEEKALKKIRRKIKNKISAQESRRKKKEYVECLEKKVENCASENSELRKKVETLETANRSLLQQLQRLQTLVASKVPRPGKVATTQTSTCLMVVALCFALVLGGLTPSLSPLTPSSLAPSSLAPSSGHSEEVALAGKDAYTTTRMRSRSLLFYEDGPSLEDASVVWPREREERLYDGAAAGMAAAPPAPRPWRHGAGERHSEPGSDAVRDGDGNGTYNKITVPHREELRPGSSVTAELARDPTVNATA</sequence>
<name>A0AAJ7STA0_PETMA</name>
<dbReference type="GO" id="GO:0005634">
    <property type="term" value="C:nucleus"/>
    <property type="evidence" value="ECO:0007669"/>
    <property type="project" value="UniProtKB-SubCell"/>
</dbReference>
<dbReference type="GO" id="GO:0005789">
    <property type="term" value="C:endoplasmic reticulum membrane"/>
    <property type="evidence" value="ECO:0007669"/>
    <property type="project" value="UniProtKB-SubCell"/>
</dbReference>
<dbReference type="Gene3D" id="1.20.5.170">
    <property type="match status" value="1"/>
</dbReference>
<dbReference type="AlphaFoldDB" id="A0AAJ7STA0"/>
<evidence type="ECO:0000256" key="9">
    <source>
        <dbReference type="ARBA" id="ARBA00023242"/>
    </source>
</evidence>
<keyword evidence="6" id="KW-0010">Activator</keyword>
<evidence type="ECO:0000313" key="14">
    <source>
        <dbReference type="RefSeq" id="XP_032805152.1"/>
    </source>
</evidence>
<feature type="domain" description="BZIP" evidence="12">
    <location>
        <begin position="359"/>
        <end position="422"/>
    </location>
</feature>
<evidence type="ECO:0000256" key="2">
    <source>
        <dbReference type="ARBA" id="ARBA00004648"/>
    </source>
</evidence>
<reference evidence="14" key="1">
    <citation type="submission" date="2025-08" db="UniProtKB">
        <authorList>
            <consortium name="RefSeq"/>
        </authorList>
    </citation>
    <scope>IDENTIFICATION</scope>
    <source>
        <tissue evidence="14">Sperm</tissue>
    </source>
</reference>
<evidence type="ECO:0000256" key="8">
    <source>
        <dbReference type="ARBA" id="ARBA00023230"/>
    </source>
</evidence>
<protein>
    <submittedName>
        <fullName evidence="14">Cyclic AMP-responsive element-binding protein 3-like protein 1</fullName>
    </submittedName>
</protein>
<evidence type="ECO:0000256" key="6">
    <source>
        <dbReference type="ARBA" id="ARBA00023159"/>
    </source>
</evidence>
<feature type="compositionally biased region" description="Gly residues" evidence="11">
    <location>
        <begin position="197"/>
        <end position="218"/>
    </location>
</feature>
<keyword evidence="10" id="KW-0175">Coiled coil</keyword>
<evidence type="ECO:0000313" key="13">
    <source>
        <dbReference type="Proteomes" id="UP001318040"/>
    </source>
</evidence>
<dbReference type="CDD" id="cd14689">
    <property type="entry name" value="bZIP_CREB3"/>
    <property type="match status" value="1"/>
</dbReference>
<comment type="similarity">
    <text evidence="3">Belongs to the bZIP family. ATF subfamily.</text>
</comment>
<feature type="region of interest" description="Disordered" evidence="11">
    <location>
        <begin position="536"/>
        <end position="602"/>
    </location>
</feature>
<feature type="region of interest" description="Disordered" evidence="11">
    <location>
        <begin position="263"/>
        <end position="321"/>
    </location>
</feature>
<feature type="region of interest" description="Disordered" evidence="11">
    <location>
        <begin position="160"/>
        <end position="234"/>
    </location>
</feature>
<feature type="compositionally biased region" description="Basic and acidic residues" evidence="11">
    <location>
        <begin position="549"/>
        <end position="566"/>
    </location>
</feature>
<dbReference type="FunFam" id="1.20.5.170:FF:000054">
    <property type="entry name" value="Cyclic AMP-responsive element-binding protein 3-like 2"/>
    <property type="match status" value="1"/>
</dbReference>
<dbReference type="PANTHER" id="PTHR46004:SF3">
    <property type="entry name" value="CYCLIC AMP RESPONSE ELEMENT-BINDING PROTEIN A"/>
    <property type="match status" value="1"/>
</dbReference>
<dbReference type="SMART" id="SM00338">
    <property type="entry name" value="BRLZ"/>
    <property type="match status" value="1"/>
</dbReference>
<organism evidence="13 14">
    <name type="scientific">Petromyzon marinus</name>
    <name type="common">Sea lamprey</name>
    <dbReference type="NCBI Taxonomy" id="7757"/>
    <lineage>
        <taxon>Eukaryota</taxon>
        <taxon>Metazoa</taxon>
        <taxon>Chordata</taxon>
        <taxon>Craniata</taxon>
        <taxon>Vertebrata</taxon>
        <taxon>Cyclostomata</taxon>
        <taxon>Hyperoartia</taxon>
        <taxon>Petromyzontiformes</taxon>
        <taxon>Petromyzontidae</taxon>
        <taxon>Petromyzon</taxon>
    </lineage>
</organism>
<keyword evidence="8" id="KW-0834">Unfolded protein response</keyword>
<keyword evidence="5" id="KW-0238">DNA-binding</keyword>
<keyword evidence="4" id="KW-0805">Transcription regulation</keyword>
<keyword evidence="7" id="KW-0804">Transcription</keyword>
<proteinExistence type="inferred from homology"/>
<dbReference type="Pfam" id="PF00170">
    <property type="entry name" value="bZIP_1"/>
    <property type="match status" value="1"/>
</dbReference>
<feature type="compositionally biased region" description="Low complexity" evidence="11">
    <location>
        <begin position="271"/>
        <end position="284"/>
    </location>
</feature>
<evidence type="ECO:0000256" key="7">
    <source>
        <dbReference type="ARBA" id="ARBA00023163"/>
    </source>
</evidence>
<comment type="subcellular location">
    <subcellularLocation>
        <location evidence="2">Endoplasmic reticulum membrane</location>
        <topology evidence="2">Single-pass type II membrane protein</topology>
    </subcellularLocation>
    <subcellularLocation>
        <location evidence="1">Nucleus</location>
    </subcellularLocation>
</comment>
<evidence type="ECO:0000256" key="5">
    <source>
        <dbReference type="ARBA" id="ARBA00023125"/>
    </source>
</evidence>
<dbReference type="Proteomes" id="UP001318040">
    <property type="component" value="Chromosome 7"/>
</dbReference>
<accession>A0AAJ7STA0</accession>
<dbReference type="CTD" id="90993"/>
<feature type="coiled-coil region" evidence="10">
    <location>
        <begin position="384"/>
        <end position="425"/>
    </location>
</feature>
<evidence type="ECO:0000256" key="10">
    <source>
        <dbReference type="SAM" id="Coils"/>
    </source>
</evidence>
<dbReference type="RefSeq" id="XP_032805152.1">
    <property type="nucleotide sequence ID" value="XM_032949261.1"/>
</dbReference>
<dbReference type="PANTHER" id="PTHR46004">
    <property type="entry name" value="CYCLIC AMP RESPONSE ELEMENT-BINDING PROTEIN A"/>
    <property type="match status" value="1"/>
</dbReference>
<dbReference type="SUPFAM" id="SSF57959">
    <property type="entry name" value="Leucine zipper domain"/>
    <property type="match status" value="1"/>
</dbReference>
<dbReference type="PROSITE" id="PS50217">
    <property type="entry name" value="BZIP"/>
    <property type="match status" value="1"/>
</dbReference>
<keyword evidence="13" id="KW-1185">Reference proteome</keyword>
<dbReference type="PROSITE" id="PS00036">
    <property type="entry name" value="BZIP_BASIC"/>
    <property type="match status" value="1"/>
</dbReference>
<dbReference type="InterPro" id="IPR004827">
    <property type="entry name" value="bZIP"/>
</dbReference>
<dbReference type="GO" id="GO:0000981">
    <property type="term" value="F:DNA-binding transcription factor activity, RNA polymerase II-specific"/>
    <property type="evidence" value="ECO:0007669"/>
    <property type="project" value="TreeGrafter"/>
</dbReference>
<gene>
    <name evidence="14" type="primary">CREB3L1</name>
</gene>
<dbReference type="GO" id="GO:0006986">
    <property type="term" value="P:response to unfolded protein"/>
    <property type="evidence" value="ECO:0007669"/>
    <property type="project" value="UniProtKB-KW"/>
</dbReference>
<evidence type="ECO:0000259" key="12">
    <source>
        <dbReference type="PROSITE" id="PS50217"/>
    </source>
</evidence>
<dbReference type="GO" id="GO:0035497">
    <property type="term" value="F:cAMP response element binding"/>
    <property type="evidence" value="ECO:0007669"/>
    <property type="project" value="TreeGrafter"/>
</dbReference>
<keyword evidence="9" id="KW-0539">Nucleus</keyword>